<dbReference type="Proteomes" id="UP001596183">
    <property type="component" value="Unassembled WGS sequence"/>
</dbReference>
<evidence type="ECO:0000313" key="4">
    <source>
        <dbReference type="EMBL" id="MFC5674275.1"/>
    </source>
</evidence>
<accession>A0ABW0Y191</accession>
<proteinExistence type="predicted"/>
<dbReference type="InterPro" id="IPR009057">
    <property type="entry name" value="Homeodomain-like_sf"/>
</dbReference>
<evidence type="ECO:0000256" key="1">
    <source>
        <dbReference type="ARBA" id="ARBA00023125"/>
    </source>
</evidence>
<dbReference type="PANTHER" id="PTHR30055:SF219">
    <property type="entry name" value="TRANSCRIPTIONAL REGULATORY PROTEIN"/>
    <property type="match status" value="1"/>
</dbReference>
<keyword evidence="5" id="KW-1185">Reference proteome</keyword>
<dbReference type="Gene3D" id="1.10.357.10">
    <property type="entry name" value="Tetracycline Repressor, domain 2"/>
    <property type="match status" value="1"/>
</dbReference>
<dbReference type="RefSeq" id="WP_381218556.1">
    <property type="nucleotide sequence ID" value="NZ_JBHSPC010000107.1"/>
</dbReference>
<dbReference type="EMBL" id="JBHSPC010000107">
    <property type="protein sequence ID" value="MFC5674275.1"/>
    <property type="molecule type" value="Genomic_DNA"/>
</dbReference>
<dbReference type="PANTHER" id="PTHR30055">
    <property type="entry name" value="HTH-TYPE TRANSCRIPTIONAL REGULATOR RUTR"/>
    <property type="match status" value="1"/>
</dbReference>
<evidence type="ECO:0000256" key="2">
    <source>
        <dbReference type="PROSITE-ProRule" id="PRU00335"/>
    </source>
</evidence>
<evidence type="ECO:0000313" key="5">
    <source>
        <dbReference type="Proteomes" id="UP001596183"/>
    </source>
</evidence>
<organism evidence="4 5">
    <name type="scientific">Streptomyces incanus</name>
    <dbReference type="NCBI Taxonomy" id="887453"/>
    <lineage>
        <taxon>Bacteria</taxon>
        <taxon>Bacillati</taxon>
        <taxon>Actinomycetota</taxon>
        <taxon>Actinomycetes</taxon>
        <taxon>Kitasatosporales</taxon>
        <taxon>Streptomycetaceae</taxon>
        <taxon>Streptomyces</taxon>
    </lineage>
</organism>
<dbReference type="Pfam" id="PF00440">
    <property type="entry name" value="TetR_N"/>
    <property type="match status" value="1"/>
</dbReference>
<dbReference type="InterPro" id="IPR001647">
    <property type="entry name" value="HTH_TetR"/>
</dbReference>
<protein>
    <submittedName>
        <fullName evidence="4">TetR/AcrR family transcriptional regulator</fullName>
    </submittedName>
</protein>
<sequence length="192" mass="21484">MNREGPKERLLAAVIEHMAANGAADLSLRQLAVQVGTSHRMLLYHFGSKEQLLVEVIGEVEARQQAMFIELLTEFDVDPHATPLDLMRAFWQRIADPALHPYERLFFEMYGQALQRRPGTTQLLDGVIDSWLEPMAELGRRHGLPDTTARAQARLGIAVARGLLLDLLATGDRVAVDAAADLFFTDARTRLR</sequence>
<dbReference type="SUPFAM" id="SSF46689">
    <property type="entry name" value="Homeodomain-like"/>
    <property type="match status" value="1"/>
</dbReference>
<feature type="domain" description="HTH tetR-type" evidence="3">
    <location>
        <begin position="4"/>
        <end position="64"/>
    </location>
</feature>
<dbReference type="InterPro" id="IPR050109">
    <property type="entry name" value="HTH-type_TetR-like_transc_reg"/>
</dbReference>
<gene>
    <name evidence="4" type="ORF">ACFP2V_30640</name>
</gene>
<evidence type="ECO:0000259" key="3">
    <source>
        <dbReference type="PROSITE" id="PS50977"/>
    </source>
</evidence>
<comment type="caution">
    <text evidence="4">The sequence shown here is derived from an EMBL/GenBank/DDBJ whole genome shotgun (WGS) entry which is preliminary data.</text>
</comment>
<dbReference type="PROSITE" id="PS50977">
    <property type="entry name" value="HTH_TETR_2"/>
    <property type="match status" value="1"/>
</dbReference>
<reference evidence="5" key="1">
    <citation type="journal article" date="2019" name="Int. J. Syst. Evol. Microbiol.">
        <title>The Global Catalogue of Microorganisms (GCM) 10K type strain sequencing project: providing services to taxonomists for standard genome sequencing and annotation.</title>
        <authorList>
            <consortium name="The Broad Institute Genomics Platform"/>
            <consortium name="The Broad Institute Genome Sequencing Center for Infectious Disease"/>
            <person name="Wu L."/>
            <person name="Ma J."/>
        </authorList>
    </citation>
    <scope>NUCLEOTIDE SEQUENCE [LARGE SCALE GENOMIC DNA]</scope>
    <source>
        <strain evidence="5">JCM 13852</strain>
    </source>
</reference>
<keyword evidence="1 2" id="KW-0238">DNA-binding</keyword>
<feature type="DNA-binding region" description="H-T-H motif" evidence="2">
    <location>
        <begin position="27"/>
        <end position="46"/>
    </location>
</feature>
<name>A0ABW0Y191_9ACTN</name>